<gene>
    <name evidence="2" type="ORF">SAMN05192560_0516</name>
</gene>
<dbReference type="EMBL" id="FZOA01000002">
    <property type="protein sequence ID" value="SNR69155.1"/>
    <property type="molecule type" value="Genomic_DNA"/>
</dbReference>
<organism evidence="2 3">
    <name type="scientific">Methylobacillus rhizosphaerae</name>
    <dbReference type="NCBI Taxonomy" id="551994"/>
    <lineage>
        <taxon>Bacteria</taxon>
        <taxon>Pseudomonadati</taxon>
        <taxon>Pseudomonadota</taxon>
        <taxon>Betaproteobacteria</taxon>
        <taxon>Nitrosomonadales</taxon>
        <taxon>Methylophilaceae</taxon>
        <taxon>Methylobacillus</taxon>
    </lineage>
</organism>
<keyword evidence="1" id="KW-0472">Membrane</keyword>
<keyword evidence="1" id="KW-1133">Transmembrane helix</keyword>
<keyword evidence="1" id="KW-0812">Transmembrane</keyword>
<keyword evidence="3" id="KW-1185">Reference proteome</keyword>
<evidence type="ECO:0000313" key="3">
    <source>
        <dbReference type="Proteomes" id="UP000198305"/>
    </source>
</evidence>
<dbReference type="AlphaFoldDB" id="A0A238YD68"/>
<feature type="transmembrane region" description="Helical" evidence="1">
    <location>
        <begin position="21"/>
        <end position="44"/>
    </location>
</feature>
<proteinExistence type="predicted"/>
<evidence type="ECO:0000313" key="2">
    <source>
        <dbReference type="EMBL" id="SNR69155.1"/>
    </source>
</evidence>
<protein>
    <submittedName>
        <fullName evidence="2">Uncharacterized protein</fullName>
    </submittedName>
</protein>
<dbReference type="Proteomes" id="UP000198305">
    <property type="component" value="Unassembled WGS sequence"/>
</dbReference>
<reference evidence="3" key="1">
    <citation type="submission" date="2017-06" db="EMBL/GenBank/DDBJ databases">
        <authorList>
            <person name="Varghese N."/>
            <person name="Submissions S."/>
        </authorList>
    </citation>
    <scope>NUCLEOTIDE SEQUENCE [LARGE SCALE GENOMIC DNA]</scope>
    <source>
        <strain evidence="3">Ca-68</strain>
    </source>
</reference>
<sequence>MPLSRLIICLKQWLLHESWMIVLPALFFLLLAVELSLLISGFYWM</sequence>
<evidence type="ECO:0000256" key="1">
    <source>
        <dbReference type="SAM" id="Phobius"/>
    </source>
</evidence>
<dbReference type="RefSeq" id="WP_179212045.1">
    <property type="nucleotide sequence ID" value="NZ_FZOA01000002.1"/>
</dbReference>
<name>A0A238YD68_9PROT</name>
<accession>A0A238YD68</accession>